<dbReference type="RefSeq" id="XP_038946451.1">
    <property type="nucleotide sequence ID" value="XM_039090523.2"/>
</dbReference>
<dbReference type="OMA" id="LMDITDH"/>
<dbReference type="AlphaFoldDB" id="A0A8I6AFY0"/>
<dbReference type="GeneID" id="289245"/>
<dbReference type="CTD" id="545384"/>
<evidence type="ECO:0000259" key="3">
    <source>
        <dbReference type="PROSITE" id="PS50824"/>
    </source>
</evidence>
<dbReference type="KEGG" id="rno:289245"/>
<keyword evidence="5" id="KW-1185">Reference proteome</keyword>
<dbReference type="PANTHER" id="PTHR12200:SF28">
    <property type="entry name" value="INTEFERON-ACTIVABLE PROTEIN 208-RELATED"/>
    <property type="match status" value="1"/>
</dbReference>
<organism evidence="4 5">
    <name type="scientific">Rattus norvegicus</name>
    <name type="common">Rat</name>
    <dbReference type="NCBI Taxonomy" id="10116"/>
    <lineage>
        <taxon>Eukaryota</taxon>
        <taxon>Metazoa</taxon>
        <taxon>Chordata</taxon>
        <taxon>Craniata</taxon>
        <taxon>Vertebrata</taxon>
        <taxon>Euteleostomi</taxon>
        <taxon>Mammalia</taxon>
        <taxon>Eutheria</taxon>
        <taxon>Euarchontoglires</taxon>
        <taxon>Glires</taxon>
        <taxon>Rodentia</taxon>
        <taxon>Myomorpha</taxon>
        <taxon>Muroidea</taxon>
        <taxon>Muridae</taxon>
        <taxon>Murinae</taxon>
        <taxon>Rattus</taxon>
    </lineage>
</organism>
<reference evidence="4" key="1">
    <citation type="submission" date="2024-01" db="EMBL/GenBank/DDBJ databases">
        <title>GRCr8: a new rat reference genome assembly contstructed from accurate long reads and long range scaffolding.</title>
        <authorList>
            <person name="Doris P.A."/>
            <person name="Kalbfleisch T."/>
            <person name="Li K."/>
            <person name="Howe K."/>
            <person name="Wood J."/>
        </authorList>
    </citation>
    <scope>NUCLEOTIDE SEQUENCE [LARGE SCALE GENOMIC DNA]</scope>
    <source>
        <strain evidence="4">Brown Norway</strain>
    </source>
</reference>
<gene>
    <name evidence="4 6" type="primary">Ifi214</name>
    <name evidence="6" type="synonym">RGD1562462</name>
</gene>
<feature type="compositionally biased region" description="Polar residues" evidence="2">
    <location>
        <begin position="109"/>
        <end position="118"/>
    </location>
</feature>
<accession>A0A8I6AFY0</accession>
<dbReference type="InterPro" id="IPR040205">
    <property type="entry name" value="HIN-200"/>
</dbReference>
<dbReference type="GO" id="GO:0035458">
    <property type="term" value="P:cellular response to interferon-beta"/>
    <property type="evidence" value="ECO:0007669"/>
    <property type="project" value="InterPro"/>
</dbReference>
<dbReference type="PANTHER" id="PTHR12200">
    <property type="entry name" value="INTERFERON-INDUCIBLE PROTEIN AIM2 FAMILY MEMBER"/>
    <property type="match status" value="1"/>
</dbReference>
<dbReference type="RefSeq" id="NP_001333295.1">
    <property type="nucleotide sequence ID" value="NM_001346366.1"/>
</dbReference>
<name>A0A8I6AFY0_RAT</name>
<reference evidence="4" key="3">
    <citation type="submission" date="2025-09" db="UniProtKB">
        <authorList>
            <consortium name="Ensembl"/>
        </authorList>
    </citation>
    <scope>IDENTIFICATION</scope>
    <source>
        <strain evidence="4">Brown Norway</strain>
    </source>
</reference>
<dbReference type="GeneTree" id="ENSGT00390000013296"/>
<dbReference type="Proteomes" id="UP000002494">
    <property type="component" value="Chromosome 13"/>
</dbReference>
<dbReference type="CDD" id="cd08305">
    <property type="entry name" value="Pyrin"/>
    <property type="match status" value="1"/>
</dbReference>
<dbReference type="RGD" id="1562462">
    <property type="gene designation" value="Ifi214"/>
</dbReference>
<protein>
    <submittedName>
        <fullName evidence="4">Interferon activated gene 214</fullName>
    </submittedName>
</protein>
<evidence type="ECO:0000256" key="2">
    <source>
        <dbReference type="SAM" id="MobiDB-lite"/>
    </source>
</evidence>
<dbReference type="Gene3D" id="1.10.533.10">
    <property type="entry name" value="Death Domain, Fas"/>
    <property type="match status" value="1"/>
</dbReference>
<feature type="compositionally biased region" description="Polar residues" evidence="2">
    <location>
        <begin position="128"/>
        <end position="137"/>
    </location>
</feature>
<evidence type="ECO:0000313" key="5">
    <source>
        <dbReference type="Proteomes" id="UP000002494"/>
    </source>
</evidence>
<dbReference type="InterPro" id="IPR011029">
    <property type="entry name" value="DEATH-like_dom_sf"/>
</dbReference>
<dbReference type="GO" id="GO:0002218">
    <property type="term" value="P:activation of innate immune response"/>
    <property type="evidence" value="ECO:0007669"/>
    <property type="project" value="InterPro"/>
</dbReference>
<feature type="region of interest" description="Disordered" evidence="2">
    <location>
        <begin position="88"/>
        <end position="137"/>
    </location>
</feature>
<reference evidence="4" key="2">
    <citation type="submission" date="2025-08" db="UniProtKB">
        <authorList>
            <consortium name="Ensembl"/>
        </authorList>
    </citation>
    <scope>IDENTIFICATION</scope>
    <source>
        <strain evidence="4">Brown Norway</strain>
    </source>
</reference>
<evidence type="ECO:0000313" key="4">
    <source>
        <dbReference type="Ensembl" id="ENSRNOP00000092123.1"/>
    </source>
</evidence>
<dbReference type="Pfam" id="PF02758">
    <property type="entry name" value="PYRIN"/>
    <property type="match status" value="1"/>
</dbReference>
<dbReference type="InterPro" id="IPR004020">
    <property type="entry name" value="DAPIN"/>
</dbReference>
<dbReference type="Ensembl" id="ENSRNOT00000103692.2">
    <property type="protein sequence ID" value="ENSRNOP00000092123.1"/>
    <property type="gene ID" value="ENSRNOG00000065043.2"/>
</dbReference>
<dbReference type="AGR" id="RGD:1562462"/>
<dbReference type="OrthoDB" id="9634829at2759"/>
<feature type="domain" description="Pyrin" evidence="3">
    <location>
        <begin position="1"/>
        <end position="87"/>
    </location>
</feature>
<dbReference type="SUPFAM" id="SSF47986">
    <property type="entry name" value="DEATH domain"/>
    <property type="match status" value="1"/>
</dbReference>
<evidence type="ECO:0000313" key="6">
    <source>
        <dbReference type="RGD" id="1562462"/>
    </source>
</evidence>
<proteinExistence type="inferred from homology"/>
<dbReference type="PROSITE" id="PS50824">
    <property type="entry name" value="DAPIN"/>
    <property type="match status" value="1"/>
</dbReference>
<evidence type="ECO:0000256" key="1">
    <source>
        <dbReference type="ARBA" id="ARBA00008647"/>
    </source>
</evidence>
<feature type="compositionally biased region" description="Basic residues" evidence="2">
    <location>
        <begin position="88"/>
        <end position="99"/>
    </location>
</feature>
<sequence length="137" mass="16043">MVNEYKRIVLLTGLMDITDHEFKMVKALLRKELKLNKMQDKYDRVKIADLMEDKFPKDAGLDQLIKLYKEIPGLRNIADTLKKAKAKAKMKQIKKRKTAEKRQRREEPSTSQPMSTINEDVEPETGRRSTQVIKARK</sequence>
<dbReference type="SMART" id="SM01289">
    <property type="entry name" value="PYRIN"/>
    <property type="match status" value="1"/>
</dbReference>
<comment type="similarity">
    <text evidence="1">Belongs to the HIN-200 family.</text>
</comment>